<dbReference type="InterPro" id="IPR049514">
    <property type="entry name" value="Fic-like_C"/>
</dbReference>
<dbReference type="Proteomes" id="UP000004834">
    <property type="component" value="Unassembled WGS sequence"/>
</dbReference>
<gene>
    <name evidence="3" type="ORF">HMPREF9715_02422</name>
</gene>
<comment type="caution">
    <text evidence="3">The sequence shown here is derived from an EMBL/GenBank/DDBJ whole genome shotgun (WGS) entry which is preliminary data.</text>
</comment>
<dbReference type="Gene3D" id="3.30.950.30">
    <property type="entry name" value="Schlafen, AAA domain"/>
    <property type="match status" value="1"/>
</dbReference>
<dbReference type="PANTHER" id="PTHR30595">
    <property type="entry name" value="GLPR-RELATED TRANSCRIPTIONAL REPRESSOR"/>
    <property type="match status" value="1"/>
</dbReference>
<feature type="domain" description="Schlafen AlbA-2" evidence="1">
    <location>
        <begin position="23"/>
        <end position="141"/>
    </location>
</feature>
<dbReference type="EMBL" id="AGEE01000031">
    <property type="protein sequence ID" value="EHO09578.1"/>
    <property type="molecule type" value="Genomic_DNA"/>
</dbReference>
<dbReference type="InterPro" id="IPR038461">
    <property type="entry name" value="Schlafen_AlbA_2_dom_sf"/>
</dbReference>
<evidence type="ECO:0000259" key="1">
    <source>
        <dbReference type="Pfam" id="PF04326"/>
    </source>
</evidence>
<protein>
    <recommendedName>
        <fullName evidence="5">Transcriptional regulator</fullName>
    </recommendedName>
</protein>
<dbReference type="InterPro" id="IPR007421">
    <property type="entry name" value="Schlafen_AlbA_2_dom"/>
</dbReference>
<feature type="domain" description="Filamentation induced by cAMP protein Fic-like C-terminal" evidence="2">
    <location>
        <begin position="463"/>
        <end position="525"/>
    </location>
</feature>
<sequence>MIYFIGFVISILVVVNNAKAMFENKHLEFKQQLTSDLEKEVVAFLNSNEGGVLYIGINNKGIPIGVKNLDQDQLVIKDRLKTNILPSCLGLFDLVVENTKGKNVIKIIIAGGSEKPYYIKKYGISEKGTFIRIGSSSEPMTTKLIEDLYSKRTRNSISKIRSPKQQLQFQQLHIYFQFINKTLNEQFATNLELLTEKEEYNYVAYLMSDSNSVSVKVARYIGLDRVELEESNEFGYESLIKATHQVLDKLNVENRTLAKITAKERKERRLWNVIALREAVLNAFVHNDYTREIAPKFEIFDDRLEITSYGGLPDGLSKEEFFYGFSVPRNKEIMRIFKDLDLVEQLGSGVPRILQAYGTDCFQFSENFLKIILPSAEPIVLVERDTIQDTMQDTMQDNVQDNVQDTMQDNVQDNIHDNVQDTMQDNVQDTMQDNVQDTIHDTIHDNVQGTIQDNVQDTMQDSPQVIELLKAFIDIHSREELQEKLGLLNRDNFRRNYLQAALEREYIALTIPDKPTSRNQKYYLTEKGKATAKSLLKKKR</sequence>
<evidence type="ECO:0000259" key="2">
    <source>
        <dbReference type="Pfam" id="PF21247"/>
    </source>
</evidence>
<accession>A0AAV3F1F9</accession>
<organism evidence="3 4">
    <name type="scientific">Myroides odoratimimus CIP 101113</name>
    <dbReference type="NCBI Taxonomy" id="883154"/>
    <lineage>
        <taxon>Bacteria</taxon>
        <taxon>Pseudomonadati</taxon>
        <taxon>Bacteroidota</taxon>
        <taxon>Flavobacteriia</taxon>
        <taxon>Flavobacteriales</taxon>
        <taxon>Flavobacteriaceae</taxon>
        <taxon>Myroides</taxon>
    </lineage>
</organism>
<reference evidence="3 4" key="1">
    <citation type="submission" date="2011-11" db="EMBL/GenBank/DDBJ databases">
        <title>The Genome Sequence of Myroides odoratimimus CIP 101113.</title>
        <authorList>
            <person name="Earl A."/>
            <person name="Ward D."/>
            <person name="Feldgarden M."/>
            <person name="Gevers D."/>
            <person name="Huys G."/>
            <person name="Young S.K."/>
            <person name="Zeng Q."/>
            <person name="Gargeya S."/>
            <person name="Fitzgerald M."/>
            <person name="Haas B."/>
            <person name="Abouelleil A."/>
            <person name="Alvarado L."/>
            <person name="Arachchi H.M."/>
            <person name="Berlin A."/>
            <person name="Brown A."/>
            <person name="Chapman S.B."/>
            <person name="Chen Z."/>
            <person name="Dunbar C."/>
            <person name="Freedman E."/>
            <person name="Gearin G."/>
            <person name="Goldberg J."/>
            <person name="Griggs A."/>
            <person name="Gujja S."/>
            <person name="Heiman D."/>
            <person name="Howarth C."/>
            <person name="Larson L."/>
            <person name="Lui A."/>
            <person name="MacDonald P.J.P."/>
            <person name="Montmayeur A."/>
            <person name="Murphy C."/>
            <person name="Neiman D."/>
            <person name="Pearson M."/>
            <person name="Priest M."/>
            <person name="Roberts A."/>
            <person name="Saif S."/>
            <person name="Shea T."/>
            <person name="Shenoy N."/>
            <person name="Sisk P."/>
            <person name="Stolte C."/>
            <person name="Sykes S."/>
            <person name="Wortman J."/>
            <person name="Nusbaum C."/>
            <person name="Birren B."/>
        </authorList>
    </citation>
    <scope>NUCLEOTIDE SEQUENCE [LARGE SCALE GENOMIC DNA]</scope>
    <source>
        <strain evidence="3 4">CIP 101113</strain>
    </source>
</reference>
<dbReference type="PANTHER" id="PTHR30595:SF6">
    <property type="entry name" value="SCHLAFEN ALBA-2 DOMAIN-CONTAINING PROTEIN"/>
    <property type="match status" value="1"/>
</dbReference>
<name>A0AAV3F1F9_9FLAO</name>
<evidence type="ECO:0008006" key="5">
    <source>
        <dbReference type="Google" id="ProtNLM"/>
    </source>
</evidence>
<evidence type="ECO:0000313" key="3">
    <source>
        <dbReference type="EMBL" id="EHO09578.1"/>
    </source>
</evidence>
<dbReference type="Gene3D" id="3.30.565.60">
    <property type="match status" value="1"/>
</dbReference>
<dbReference type="InterPro" id="IPR038475">
    <property type="entry name" value="RecG_C_sf"/>
</dbReference>
<dbReference type="AlphaFoldDB" id="A0AAV3F1F9"/>
<proteinExistence type="predicted"/>
<dbReference type="Pfam" id="PF13749">
    <property type="entry name" value="HATPase_c_4"/>
    <property type="match status" value="1"/>
</dbReference>
<evidence type="ECO:0000313" key="4">
    <source>
        <dbReference type="Proteomes" id="UP000004834"/>
    </source>
</evidence>
<dbReference type="Pfam" id="PF04326">
    <property type="entry name" value="SLFN_AlbA_2"/>
    <property type="match status" value="1"/>
</dbReference>
<dbReference type="Pfam" id="PF21247">
    <property type="entry name" value="Fic-like_C"/>
    <property type="match status" value="1"/>
</dbReference>